<feature type="binding site" evidence="15">
    <location>
        <position position="203"/>
    </location>
    <ligand>
        <name>chloride</name>
        <dbReference type="ChEBI" id="CHEBI:17996"/>
        <label>1</label>
    </ligand>
</feature>
<keyword evidence="6 21" id="KW-0378">Hydrolase</keyword>
<dbReference type="GO" id="GO:0006508">
    <property type="term" value="P:proteolysis"/>
    <property type="evidence" value="ECO:0007669"/>
    <property type="project" value="UniProtKB-KW"/>
</dbReference>
<evidence type="ECO:0000256" key="1">
    <source>
        <dbReference type="ARBA" id="ARBA00008139"/>
    </source>
</evidence>
<feature type="active site" description="Proton acceptor 1" evidence="13">
    <location>
        <position position="365"/>
    </location>
</feature>
<organism evidence="24 25">
    <name type="scientific">Stylophora pistillata</name>
    <name type="common">Smooth cauliflower coral</name>
    <dbReference type="NCBI Taxonomy" id="50429"/>
    <lineage>
        <taxon>Eukaryota</taxon>
        <taxon>Metazoa</taxon>
        <taxon>Cnidaria</taxon>
        <taxon>Anthozoa</taxon>
        <taxon>Hexacorallia</taxon>
        <taxon>Scleractinia</taxon>
        <taxon>Astrocoeniina</taxon>
        <taxon>Pocilloporidae</taxon>
        <taxon>Stylophora</taxon>
    </lineage>
</organism>
<dbReference type="PROSITE" id="PS52011">
    <property type="entry name" value="PEPTIDASE_M2"/>
    <property type="match status" value="1"/>
</dbReference>
<gene>
    <name evidence="24" type="primary">Ace</name>
    <name evidence="24" type="ORF">AWC38_SpisGene17306</name>
</gene>
<evidence type="ECO:0000256" key="11">
    <source>
        <dbReference type="ARBA" id="ARBA00036868"/>
    </source>
</evidence>
<evidence type="ECO:0000256" key="13">
    <source>
        <dbReference type="PIRSR" id="PIRSR601548-1"/>
    </source>
</evidence>
<evidence type="ECO:0000256" key="14">
    <source>
        <dbReference type="PIRSR" id="PIRSR601548-10"/>
    </source>
</evidence>
<dbReference type="InterPro" id="IPR001548">
    <property type="entry name" value="Peptidase_M2"/>
</dbReference>
<evidence type="ECO:0000256" key="4">
    <source>
        <dbReference type="ARBA" id="ARBA00022723"/>
    </source>
</evidence>
<evidence type="ECO:0000256" key="18">
    <source>
        <dbReference type="PIRSR" id="PIRSR601548-6"/>
    </source>
</evidence>
<feature type="active site" description="Proton acceptor 2" evidence="18">
    <location>
        <position position="365"/>
    </location>
</feature>
<dbReference type="GO" id="GO:0008241">
    <property type="term" value="F:peptidyl-dipeptidase activity"/>
    <property type="evidence" value="ECO:0007669"/>
    <property type="project" value="UniProtKB-EC"/>
</dbReference>
<dbReference type="FunFam" id="1.10.1370.30:FF:000004">
    <property type="entry name" value="Angiotensin-converting enzyme"/>
    <property type="match status" value="1"/>
</dbReference>
<feature type="binding site" evidence="16">
    <location>
        <position position="364"/>
    </location>
    <ligand>
        <name>Zn(2+)</name>
        <dbReference type="ChEBI" id="CHEBI:29105"/>
        <label>1</label>
        <note>catalytic</note>
    </ligand>
</feature>
<reference evidence="25" key="1">
    <citation type="journal article" date="2017" name="bioRxiv">
        <title>Comparative analysis of the genomes of Stylophora pistillata and Acropora digitifera provides evidence for extensive differences between species of corals.</title>
        <authorList>
            <person name="Voolstra C.R."/>
            <person name="Li Y."/>
            <person name="Liew Y.J."/>
            <person name="Baumgarten S."/>
            <person name="Zoccola D."/>
            <person name="Flot J.-F."/>
            <person name="Tambutte S."/>
            <person name="Allemand D."/>
            <person name="Aranda M."/>
        </authorList>
    </citation>
    <scope>NUCLEOTIDE SEQUENCE [LARGE SCALE GENOMIC DNA]</scope>
</reference>
<dbReference type="SUPFAM" id="SSF55486">
    <property type="entry name" value="Metalloproteases ('zincins'), catalytic domain"/>
    <property type="match status" value="1"/>
</dbReference>
<keyword evidence="4 16" id="KW-0479">Metal-binding</keyword>
<comment type="cofactor">
    <cofactor evidence="21">
        <name>Zn(2+)</name>
        <dbReference type="ChEBI" id="CHEBI:29105"/>
    </cofactor>
    <text evidence="21">Binds 1 zinc ion per subunit.</text>
</comment>
<sequence length="660" mass="76624">MFSVLCWTALMQLSLVEANSEVIDFLKHFNTHAPLEANKRWIAEWEYSTNVSSEEAASKKKAATLAFQTFLEDTRKKASRYSNLEGLSETLRRQLKLLRSSATLKDKQEREELENIEIEMQKIYSSSQVFDVETGKNLSLSPDLTKIMASSKKHDRLKFAWQEWRDAVGPKIRPLFERYVNLSNQGARDNGFRDYGEYWRSDYEIDNLPEIVENLWKDLEPFYKELHAYVRAKLREQYPHGKKKDAIPAHLLGNMWSQSWTNIYPLVEPIKNKLSLDVTKQMIDDNFTVERMFNITESFFLSLGMEKLPKDFVRRSMIRKPDERDVVCHASAWDMYVKTKNGAKDVRIKQCTEVTQEWLVTTHHEMGHIYYFLSYWDQPYLFRDSANPGFHEAVGDTMSLSVSTPRHLVKIGLLKEYTQDEEADINNLMKAALSSIVFLPFGYLLDQWRWGVFSGKIQPSEYNTEWWKLRTMYQGIKPPVERSEKDFDPGAKFHVPNDVPYIRYFISSVLQFQFHKAACKLAGFDGPLHQCSIYQSKEAGKKISEMLQLGTSRPWPEALEKLTNKTTMDVGPMREYFWPLYLWLRKQRCEGEYAIGWPENPGPEGDPWVVPTTLPDASTKPMTKPISAVEAYAHAWTLNSAGTLIMTIASLFVSLNVMNK</sequence>
<feature type="transmembrane region" description="Helical" evidence="22">
    <location>
        <begin position="636"/>
        <end position="658"/>
    </location>
</feature>
<keyword evidence="2 21" id="KW-0121">Carboxypeptidase</keyword>
<dbReference type="Pfam" id="PF01401">
    <property type="entry name" value="Peptidase_M2"/>
    <property type="match status" value="1"/>
</dbReference>
<protein>
    <recommendedName>
        <fullName evidence="12 21">Angiotensin-converting enzyme</fullName>
        <ecNumber evidence="21">3.4.-.-</ecNumber>
    </recommendedName>
</protein>
<dbReference type="Proteomes" id="UP000225706">
    <property type="component" value="Unassembled WGS sequence"/>
</dbReference>
<comment type="caution">
    <text evidence="24">The sequence shown here is derived from an EMBL/GenBank/DDBJ whole genome shotgun (WGS) entry which is preliminary data.</text>
</comment>
<dbReference type="PANTHER" id="PTHR10514:SF27">
    <property type="entry name" value="ANGIOTENSIN-CONVERTING ENZYME"/>
    <property type="match status" value="1"/>
</dbReference>
<feature type="binding site" evidence="19">
    <location>
        <position position="364"/>
    </location>
    <ligand>
        <name>Zn(2+)</name>
        <dbReference type="ChEBI" id="CHEBI:29105"/>
        <label>2</label>
        <note>catalytic</note>
    </ligand>
</feature>
<comment type="similarity">
    <text evidence="1 20 21">Belongs to the peptidase M2 family.</text>
</comment>
<feature type="active site" description="Proton donor 1" evidence="13">
    <location>
        <position position="494"/>
    </location>
</feature>
<dbReference type="CDD" id="cd06461">
    <property type="entry name" value="M2_ACE"/>
    <property type="match status" value="1"/>
</dbReference>
<dbReference type="AlphaFoldDB" id="A0A2B4RPS0"/>
<dbReference type="PRINTS" id="PR00791">
    <property type="entry name" value="PEPDIPTASEA"/>
</dbReference>
<evidence type="ECO:0000256" key="2">
    <source>
        <dbReference type="ARBA" id="ARBA00022645"/>
    </source>
</evidence>
<keyword evidence="22" id="KW-1133">Transmembrane helix</keyword>
<feature type="chain" id="PRO_5012496324" description="Angiotensin-converting enzyme" evidence="23">
    <location>
        <begin position="19"/>
        <end position="660"/>
    </location>
</feature>
<dbReference type="PANTHER" id="PTHR10514">
    <property type="entry name" value="ANGIOTENSIN-CONVERTING ENZYME"/>
    <property type="match status" value="1"/>
</dbReference>
<feature type="binding site" evidence="16">
    <location>
        <position position="392"/>
    </location>
    <ligand>
        <name>Zn(2+)</name>
        <dbReference type="ChEBI" id="CHEBI:29105"/>
        <label>1</label>
        <note>catalytic</note>
    </ligand>
</feature>
<dbReference type="GO" id="GO:0008237">
    <property type="term" value="F:metallopeptidase activity"/>
    <property type="evidence" value="ECO:0007669"/>
    <property type="project" value="UniProtKB-KW"/>
</dbReference>
<feature type="signal peptide" evidence="23">
    <location>
        <begin position="1"/>
        <end position="18"/>
    </location>
</feature>
<feature type="binding site" evidence="19">
    <location>
        <position position="392"/>
    </location>
    <ligand>
        <name>Zn(2+)</name>
        <dbReference type="ChEBI" id="CHEBI:29105"/>
        <label>2</label>
        <note>catalytic</note>
    </ligand>
</feature>
<keyword evidence="22" id="KW-0472">Membrane</keyword>
<dbReference type="OrthoDB" id="10029630at2759"/>
<accession>A0A2B4RPS0</accession>
<dbReference type="EMBL" id="LSMT01000417">
    <property type="protein sequence ID" value="PFX18318.1"/>
    <property type="molecule type" value="Genomic_DNA"/>
</dbReference>
<evidence type="ECO:0000256" key="20">
    <source>
        <dbReference type="PROSITE-ProRule" id="PRU01355"/>
    </source>
</evidence>
<keyword evidence="7 16" id="KW-0862">Zinc</keyword>
<evidence type="ECO:0000256" key="5">
    <source>
        <dbReference type="ARBA" id="ARBA00022729"/>
    </source>
</evidence>
<feature type="disulfide bond" evidence="17">
    <location>
        <begin position="328"/>
        <end position="351"/>
    </location>
</feature>
<feature type="binding site" evidence="15">
    <location>
        <position position="503"/>
    </location>
    <ligand>
        <name>chloride</name>
        <dbReference type="ChEBI" id="CHEBI:17996"/>
        <label>1</label>
    </ligand>
</feature>
<keyword evidence="22" id="KW-0812">Transmembrane</keyword>
<keyword evidence="8 21" id="KW-0482">Metalloprotease</keyword>
<dbReference type="EC" id="3.4.-.-" evidence="21"/>
<name>A0A2B4RPS0_STYPI</name>
<evidence type="ECO:0000256" key="3">
    <source>
        <dbReference type="ARBA" id="ARBA00022670"/>
    </source>
</evidence>
<evidence type="ECO:0000313" key="24">
    <source>
        <dbReference type="EMBL" id="PFX18318.1"/>
    </source>
</evidence>
<keyword evidence="25" id="KW-1185">Reference proteome</keyword>
<keyword evidence="9 17" id="KW-1015">Disulfide bond</keyword>
<feature type="binding site" evidence="19">
    <location>
        <position position="368"/>
    </location>
    <ligand>
        <name>Zn(2+)</name>
        <dbReference type="ChEBI" id="CHEBI:29105"/>
        <label>2</label>
        <note>catalytic</note>
    </ligand>
</feature>
<comment type="caution">
    <text evidence="20">Lacks conserved residue(s) required for the propagation of feature annotation.</text>
</comment>
<evidence type="ECO:0000256" key="8">
    <source>
        <dbReference type="ARBA" id="ARBA00023049"/>
    </source>
</evidence>
<keyword evidence="10 14" id="KW-0325">Glycoprotein</keyword>
<dbReference type="GO" id="GO:0016020">
    <property type="term" value="C:membrane"/>
    <property type="evidence" value="ECO:0007669"/>
    <property type="project" value="InterPro"/>
</dbReference>
<evidence type="ECO:0000256" key="17">
    <source>
        <dbReference type="PIRSR" id="PIRSR601548-4"/>
    </source>
</evidence>
<evidence type="ECO:0000256" key="6">
    <source>
        <dbReference type="ARBA" id="ARBA00022801"/>
    </source>
</evidence>
<proteinExistence type="inferred from homology"/>
<comment type="catalytic activity">
    <reaction evidence="11">
        <text>Release of a C-terminal dipeptide, oligopeptide-|-Xaa-Yaa, when Xaa is not Pro, and Yaa is neither Asp nor Glu. Thus, conversion of angiotensin I to angiotensin II, with increase in vasoconstrictor activity, but no action on angiotensin II.</text>
        <dbReference type="EC" id="3.4.15.1"/>
    </reaction>
</comment>
<evidence type="ECO:0000256" key="10">
    <source>
        <dbReference type="ARBA" id="ARBA00023180"/>
    </source>
</evidence>
<dbReference type="Gene3D" id="1.10.1370.30">
    <property type="match status" value="1"/>
</dbReference>
<evidence type="ECO:0000256" key="19">
    <source>
        <dbReference type="PIRSR" id="PIRSR601548-8"/>
    </source>
</evidence>
<feature type="disulfide bond" evidence="17">
    <location>
        <begin position="519"/>
        <end position="531"/>
    </location>
</feature>
<evidence type="ECO:0000313" key="25">
    <source>
        <dbReference type="Proteomes" id="UP000225706"/>
    </source>
</evidence>
<evidence type="ECO:0000256" key="16">
    <source>
        <dbReference type="PIRSR" id="PIRSR601548-3"/>
    </source>
</evidence>
<evidence type="ECO:0000256" key="15">
    <source>
        <dbReference type="PIRSR" id="PIRSR601548-2"/>
    </source>
</evidence>
<feature type="active site" description="Proton donor 2" evidence="18">
    <location>
        <position position="494"/>
    </location>
</feature>
<dbReference type="GO" id="GO:0046872">
    <property type="term" value="F:metal ion binding"/>
    <property type="evidence" value="ECO:0007669"/>
    <property type="project" value="UniProtKB-KW"/>
</dbReference>
<keyword evidence="3 21" id="KW-0645">Protease</keyword>
<evidence type="ECO:0000256" key="23">
    <source>
        <dbReference type="SAM" id="SignalP"/>
    </source>
</evidence>
<dbReference type="STRING" id="50429.A0A2B4RPS0"/>
<evidence type="ECO:0000256" key="22">
    <source>
        <dbReference type="SAM" id="Phobius"/>
    </source>
</evidence>
<evidence type="ECO:0000256" key="9">
    <source>
        <dbReference type="ARBA" id="ARBA00023157"/>
    </source>
</evidence>
<dbReference type="GO" id="GO:0004180">
    <property type="term" value="F:carboxypeptidase activity"/>
    <property type="evidence" value="ECO:0007669"/>
    <property type="project" value="UniProtKB-KW"/>
</dbReference>
<feature type="binding site" evidence="16">
    <location>
        <position position="368"/>
    </location>
    <ligand>
        <name>Zn(2+)</name>
        <dbReference type="ChEBI" id="CHEBI:29105"/>
        <label>1</label>
        <note>catalytic</note>
    </ligand>
</feature>
<evidence type="ECO:0000256" key="12">
    <source>
        <dbReference type="ARBA" id="ARBA00039858"/>
    </source>
</evidence>
<evidence type="ECO:0000256" key="7">
    <source>
        <dbReference type="ARBA" id="ARBA00022833"/>
    </source>
</evidence>
<evidence type="ECO:0000256" key="21">
    <source>
        <dbReference type="RuleBase" id="RU361144"/>
    </source>
</evidence>
<feature type="glycosylation site" description="N-linked (GlcNAc...) asparagine" evidence="14">
    <location>
        <position position="50"/>
    </location>
</feature>
<keyword evidence="5 23" id="KW-0732">Signal</keyword>